<comment type="caution">
    <text evidence="1">The sequence shown here is derived from an EMBL/GenBank/DDBJ whole genome shotgun (WGS) entry which is preliminary data.</text>
</comment>
<protein>
    <submittedName>
        <fullName evidence="1">Uncharacterized protein</fullName>
    </submittedName>
</protein>
<name>A0A972JJB9_9FLAO</name>
<organism evidence="1 2">
    <name type="scientific">Flavobacterium silvaticum</name>
    <dbReference type="NCBI Taxonomy" id="1852020"/>
    <lineage>
        <taxon>Bacteria</taxon>
        <taxon>Pseudomonadati</taxon>
        <taxon>Bacteroidota</taxon>
        <taxon>Flavobacteriia</taxon>
        <taxon>Flavobacteriales</taxon>
        <taxon>Flavobacteriaceae</taxon>
        <taxon>Flavobacterium</taxon>
    </lineage>
</organism>
<accession>A0A972JJB9</accession>
<evidence type="ECO:0000313" key="2">
    <source>
        <dbReference type="Proteomes" id="UP000712080"/>
    </source>
</evidence>
<reference evidence="1" key="1">
    <citation type="submission" date="2020-02" db="EMBL/GenBank/DDBJ databases">
        <title>Flavobacterium sp. genome.</title>
        <authorList>
            <person name="Jung H.S."/>
            <person name="Baek J.H."/>
            <person name="Jeon C.O."/>
        </authorList>
    </citation>
    <scope>NUCLEOTIDE SEQUENCE</scope>
    <source>
        <strain evidence="1">SE-s28</strain>
    </source>
</reference>
<sequence length="285" mass="32539">MEFTSLNDAFSNHFIKSLPHLTRLDLTANEIKIIELVLSYTRNGQQFYMNHSEIAKHLVLKDTKTKAKSVGNLISKLKKKGYVTTVTSHNFNGKNGGSSTTIRVNEAFLERQLYNVFSKDLPEPANLAEAQIALASNAILSFQNDEVCYDNDSPIEPAKPNTYKPQPTSEFIAELKEMEEMDDEPRLPLNLLRLEYENDFENNDSDEAMFNPRIKVKMDLLEIDCSQMNEAAFKNHLQKVIRVESMSGWRGAIQTLIENKEAWKLEYCKGGLTHLIEESRRGMLS</sequence>
<gene>
    <name evidence="1" type="ORF">G6047_08460</name>
</gene>
<evidence type="ECO:0000313" key="1">
    <source>
        <dbReference type="EMBL" id="NMH28062.1"/>
    </source>
</evidence>
<dbReference type="Proteomes" id="UP000712080">
    <property type="component" value="Unassembled WGS sequence"/>
</dbReference>
<proteinExistence type="predicted"/>
<dbReference type="RefSeq" id="WP_169527172.1">
    <property type="nucleotide sequence ID" value="NZ_JAAMPU010000104.1"/>
</dbReference>
<keyword evidence="2" id="KW-1185">Reference proteome</keyword>
<dbReference type="EMBL" id="JAAMPU010000104">
    <property type="protein sequence ID" value="NMH28062.1"/>
    <property type="molecule type" value="Genomic_DNA"/>
</dbReference>
<dbReference type="AlphaFoldDB" id="A0A972JJB9"/>